<accession>A0A917B6G5</accession>
<dbReference type="EMBL" id="BMEL01000003">
    <property type="protein sequence ID" value="GGF23606.1"/>
    <property type="molecule type" value="Genomic_DNA"/>
</dbReference>
<dbReference type="InterPro" id="IPR036390">
    <property type="entry name" value="WH_DNA-bd_sf"/>
</dbReference>
<gene>
    <name evidence="5" type="ORF">GCM10010954_23030</name>
</gene>
<dbReference type="Pfam" id="PF00392">
    <property type="entry name" value="GntR"/>
    <property type="match status" value="1"/>
</dbReference>
<dbReference type="AlphaFoldDB" id="A0A917B6G5"/>
<proteinExistence type="predicted"/>
<dbReference type="GO" id="GO:0003700">
    <property type="term" value="F:DNA-binding transcription factor activity"/>
    <property type="evidence" value="ECO:0007669"/>
    <property type="project" value="InterPro"/>
</dbReference>
<dbReference type="CDD" id="cd07377">
    <property type="entry name" value="WHTH_GntR"/>
    <property type="match status" value="1"/>
</dbReference>
<evidence type="ECO:0000256" key="3">
    <source>
        <dbReference type="ARBA" id="ARBA00023163"/>
    </source>
</evidence>
<dbReference type="InterPro" id="IPR011663">
    <property type="entry name" value="UTRA"/>
</dbReference>
<dbReference type="GO" id="GO:0003677">
    <property type="term" value="F:DNA binding"/>
    <property type="evidence" value="ECO:0007669"/>
    <property type="project" value="UniProtKB-KW"/>
</dbReference>
<dbReference type="Pfam" id="PF07702">
    <property type="entry name" value="UTRA"/>
    <property type="match status" value="1"/>
</dbReference>
<dbReference type="Proteomes" id="UP000660110">
    <property type="component" value="Unassembled WGS sequence"/>
</dbReference>
<dbReference type="Gene3D" id="1.10.10.10">
    <property type="entry name" value="Winged helix-like DNA-binding domain superfamily/Winged helix DNA-binding domain"/>
    <property type="match status" value="1"/>
</dbReference>
<reference evidence="5" key="2">
    <citation type="submission" date="2020-09" db="EMBL/GenBank/DDBJ databases">
        <authorList>
            <person name="Sun Q."/>
            <person name="Zhou Y."/>
        </authorList>
    </citation>
    <scope>NUCLEOTIDE SEQUENCE</scope>
    <source>
        <strain evidence="5">CGMCC 1.12153</strain>
    </source>
</reference>
<evidence type="ECO:0000313" key="5">
    <source>
        <dbReference type="EMBL" id="GGF23606.1"/>
    </source>
</evidence>
<dbReference type="SMART" id="SM00345">
    <property type="entry name" value="HTH_GNTR"/>
    <property type="match status" value="1"/>
</dbReference>
<reference evidence="5" key="1">
    <citation type="journal article" date="2014" name="Int. J. Syst. Evol. Microbiol.">
        <title>Complete genome sequence of Corynebacterium casei LMG S-19264T (=DSM 44701T), isolated from a smear-ripened cheese.</title>
        <authorList>
            <consortium name="US DOE Joint Genome Institute (JGI-PGF)"/>
            <person name="Walter F."/>
            <person name="Albersmeier A."/>
            <person name="Kalinowski J."/>
            <person name="Ruckert C."/>
        </authorList>
    </citation>
    <scope>NUCLEOTIDE SEQUENCE</scope>
    <source>
        <strain evidence="5">CGMCC 1.12153</strain>
    </source>
</reference>
<dbReference type="InterPro" id="IPR050679">
    <property type="entry name" value="Bact_HTH_transcr_reg"/>
</dbReference>
<dbReference type="SUPFAM" id="SSF64288">
    <property type="entry name" value="Chorismate lyase-like"/>
    <property type="match status" value="1"/>
</dbReference>
<sequence length="236" mass="27245">MSSHQRKMPLYVQIKNKMIHNVNEEIWPPGESIPSESQLMAQYNVSRTTIRQAVRDLVQAGILETRRGAPTKVRQQPQENMENPGVIHHELGEEMAVKILRAENRLPHYFAKSQLHISEDEEVYVLERLRLADQKPIAFQQLFMPKDIGEKVHDKAEVDFDLFPHLGRYNIHYSTIKENVSASNATRYEADLLGITPGEALIDIERITLGMDQQPIEYSRTKYLPASFHYRIEIGS</sequence>
<dbReference type="PROSITE" id="PS50949">
    <property type="entry name" value="HTH_GNTR"/>
    <property type="match status" value="1"/>
</dbReference>
<comment type="caution">
    <text evidence="5">The sequence shown here is derived from an EMBL/GenBank/DDBJ whole genome shotgun (WGS) entry which is preliminary data.</text>
</comment>
<evidence type="ECO:0000256" key="2">
    <source>
        <dbReference type="ARBA" id="ARBA00023125"/>
    </source>
</evidence>
<keyword evidence="3" id="KW-0804">Transcription</keyword>
<dbReference type="InterPro" id="IPR000524">
    <property type="entry name" value="Tscrpt_reg_HTH_GntR"/>
</dbReference>
<evidence type="ECO:0000256" key="1">
    <source>
        <dbReference type="ARBA" id="ARBA00023015"/>
    </source>
</evidence>
<dbReference type="PANTHER" id="PTHR44846">
    <property type="entry name" value="MANNOSYL-D-GLYCERATE TRANSPORT/METABOLISM SYSTEM REPRESSOR MNGR-RELATED"/>
    <property type="match status" value="1"/>
</dbReference>
<dbReference type="RefSeq" id="WP_188377673.1">
    <property type="nucleotide sequence ID" value="NZ_BMEL01000003.1"/>
</dbReference>
<protein>
    <submittedName>
        <fullName evidence="5">GntR family transcriptional regulator</fullName>
    </submittedName>
</protein>
<keyword evidence="6" id="KW-1185">Reference proteome</keyword>
<dbReference type="PANTHER" id="PTHR44846:SF1">
    <property type="entry name" value="MANNOSYL-D-GLYCERATE TRANSPORT_METABOLISM SYSTEM REPRESSOR MNGR-RELATED"/>
    <property type="match status" value="1"/>
</dbReference>
<dbReference type="InterPro" id="IPR036388">
    <property type="entry name" value="WH-like_DNA-bd_sf"/>
</dbReference>
<dbReference type="SMART" id="SM00866">
    <property type="entry name" value="UTRA"/>
    <property type="match status" value="1"/>
</dbReference>
<name>A0A917B6G5_HALAA</name>
<organism evidence="5 6">
    <name type="scientific">Halobacillus andaensis</name>
    <dbReference type="NCBI Taxonomy" id="1176239"/>
    <lineage>
        <taxon>Bacteria</taxon>
        <taxon>Bacillati</taxon>
        <taxon>Bacillota</taxon>
        <taxon>Bacilli</taxon>
        <taxon>Bacillales</taxon>
        <taxon>Bacillaceae</taxon>
        <taxon>Halobacillus</taxon>
    </lineage>
</organism>
<dbReference type="GO" id="GO:0045892">
    <property type="term" value="P:negative regulation of DNA-templated transcription"/>
    <property type="evidence" value="ECO:0007669"/>
    <property type="project" value="TreeGrafter"/>
</dbReference>
<keyword evidence="2" id="KW-0238">DNA-binding</keyword>
<dbReference type="Gene3D" id="3.40.1410.10">
    <property type="entry name" value="Chorismate lyase-like"/>
    <property type="match status" value="1"/>
</dbReference>
<dbReference type="InterPro" id="IPR028978">
    <property type="entry name" value="Chorismate_lyase_/UTRA_dom_sf"/>
</dbReference>
<evidence type="ECO:0000313" key="6">
    <source>
        <dbReference type="Proteomes" id="UP000660110"/>
    </source>
</evidence>
<feature type="domain" description="HTH gntR-type" evidence="4">
    <location>
        <begin position="8"/>
        <end position="76"/>
    </location>
</feature>
<dbReference type="SUPFAM" id="SSF46785">
    <property type="entry name" value="Winged helix' DNA-binding domain"/>
    <property type="match status" value="1"/>
</dbReference>
<dbReference type="FunFam" id="1.10.10.10:FF:000079">
    <property type="entry name" value="GntR family transcriptional regulator"/>
    <property type="match status" value="1"/>
</dbReference>
<keyword evidence="1" id="KW-0805">Transcription regulation</keyword>
<dbReference type="PRINTS" id="PR00035">
    <property type="entry name" value="HTHGNTR"/>
</dbReference>
<evidence type="ECO:0000259" key="4">
    <source>
        <dbReference type="PROSITE" id="PS50949"/>
    </source>
</evidence>